<gene>
    <name evidence="3" type="ORF">E4T88_09975</name>
</gene>
<feature type="domain" description="Tyr recombinase" evidence="2">
    <location>
        <begin position="7"/>
        <end position="52"/>
    </location>
</feature>
<evidence type="ECO:0000313" key="3">
    <source>
        <dbReference type="EMBL" id="TFU89006.1"/>
    </source>
</evidence>
<dbReference type="InterPro" id="IPR002104">
    <property type="entry name" value="Integrase_catalytic"/>
</dbReference>
<dbReference type="Proteomes" id="UP000298285">
    <property type="component" value="Unassembled WGS sequence"/>
</dbReference>
<protein>
    <submittedName>
        <fullName evidence="3">Transposase</fullName>
    </submittedName>
</protein>
<dbReference type="OrthoDB" id="1123114at2"/>
<comment type="caution">
    <text evidence="3">The sequence shown here is derived from an EMBL/GenBank/DDBJ whole genome shotgun (WGS) entry which is preliminary data.</text>
</comment>
<dbReference type="GO" id="GO:0006310">
    <property type="term" value="P:DNA recombination"/>
    <property type="evidence" value="ECO:0007669"/>
    <property type="project" value="UniProtKB-KW"/>
</dbReference>
<evidence type="ECO:0000256" key="1">
    <source>
        <dbReference type="ARBA" id="ARBA00023172"/>
    </source>
</evidence>
<evidence type="ECO:0000259" key="2">
    <source>
        <dbReference type="Pfam" id="PF00589"/>
    </source>
</evidence>
<dbReference type="Gene3D" id="1.10.443.10">
    <property type="entry name" value="Intergrase catalytic core"/>
    <property type="match status" value="1"/>
</dbReference>
<evidence type="ECO:0000313" key="4">
    <source>
        <dbReference type="Proteomes" id="UP000298285"/>
    </source>
</evidence>
<dbReference type="GO" id="GO:0015074">
    <property type="term" value="P:DNA integration"/>
    <property type="evidence" value="ECO:0007669"/>
    <property type="project" value="InterPro"/>
</dbReference>
<dbReference type="EMBL" id="SPPK01000003">
    <property type="protein sequence ID" value="TFU89006.1"/>
    <property type="molecule type" value="Genomic_DNA"/>
</dbReference>
<organism evidence="3 4">
    <name type="scientific">Dysgonomonas mossii</name>
    <dbReference type="NCBI Taxonomy" id="163665"/>
    <lineage>
        <taxon>Bacteria</taxon>
        <taxon>Pseudomonadati</taxon>
        <taxon>Bacteroidota</taxon>
        <taxon>Bacteroidia</taxon>
        <taxon>Bacteroidales</taxon>
        <taxon>Dysgonomonadaceae</taxon>
        <taxon>Dysgonomonas</taxon>
    </lineage>
</organism>
<reference evidence="3 4" key="1">
    <citation type="submission" date="2019-03" db="EMBL/GenBank/DDBJ databases">
        <title>Diversity of the mouse oral microbiome.</title>
        <authorList>
            <person name="Joseph S."/>
            <person name="Aduse-Opoku J."/>
            <person name="Curtis M."/>
            <person name="Wade W."/>
            <person name="Hashim A."/>
        </authorList>
    </citation>
    <scope>NUCLEOTIDE SEQUENCE [LARGE SCALE GENOMIC DNA]</scope>
    <source>
        <strain evidence="3 4">P11</strain>
    </source>
</reference>
<dbReference type="AlphaFoldDB" id="A0A4Y9IL43"/>
<dbReference type="SUPFAM" id="SSF56349">
    <property type="entry name" value="DNA breaking-rejoining enzymes"/>
    <property type="match status" value="1"/>
</dbReference>
<dbReference type="GO" id="GO:0003677">
    <property type="term" value="F:DNA binding"/>
    <property type="evidence" value="ECO:0007669"/>
    <property type="project" value="InterPro"/>
</dbReference>
<dbReference type="InterPro" id="IPR011010">
    <property type="entry name" value="DNA_brk_join_enz"/>
</dbReference>
<keyword evidence="1" id="KW-0233">DNA recombination</keyword>
<dbReference type="Pfam" id="PF00589">
    <property type="entry name" value="Phage_integrase"/>
    <property type="match status" value="1"/>
</dbReference>
<name>A0A4Y9IL43_9BACT</name>
<dbReference type="InterPro" id="IPR013762">
    <property type="entry name" value="Integrase-like_cat_sf"/>
</dbReference>
<proteinExistence type="predicted"/>
<sequence>MIHDIGFTFYVARHTFATTVTLANKVTMENVAKMLGHSSTRMTQHYAKVLDQSIMEDMINVDSKISNLKLK</sequence>
<accession>A0A4Y9IL43</accession>